<keyword evidence="1" id="KW-1133">Transmembrane helix</keyword>
<organism evidence="2 3">
    <name type="scientific">Culicoidibacter larvae</name>
    <dbReference type="NCBI Taxonomy" id="2579976"/>
    <lineage>
        <taxon>Bacteria</taxon>
        <taxon>Bacillati</taxon>
        <taxon>Bacillota</taxon>
        <taxon>Culicoidibacteria</taxon>
        <taxon>Culicoidibacterales</taxon>
        <taxon>Culicoidibacteraceae</taxon>
        <taxon>Culicoidibacter</taxon>
    </lineage>
</organism>
<dbReference type="Proteomes" id="UP000306912">
    <property type="component" value="Unassembled WGS sequence"/>
</dbReference>
<feature type="transmembrane region" description="Helical" evidence="1">
    <location>
        <begin position="403"/>
        <end position="427"/>
    </location>
</feature>
<dbReference type="AlphaFoldDB" id="A0A5R8Q7G9"/>
<proteinExistence type="predicted"/>
<evidence type="ECO:0000313" key="3">
    <source>
        <dbReference type="Proteomes" id="UP000306912"/>
    </source>
</evidence>
<keyword evidence="3" id="KW-1185">Reference proteome</keyword>
<dbReference type="RefSeq" id="WP_138192257.1">
    <property type="nucleotide sequence ID" value="NZ_VBWP01000012.1"/>
</dbReference>
<dbReference type="EMBL" id="VBWP01000012">
    <property type="protein sequence ID" value="TLG71371.1"/>
    <property type="molecule type" value="Genomic_DNA"/>
</dbReference>
<keyword evidence="1" id="KW-0472">Membrane</keyword>
<feature type="transmembrane region" description="Helical" evidence="1">
    <location>
        <begin position="302"/>
        <end position="321"/>
    </location>
</feature>
<gene>
    <name evidence="2" type="ORF">FEZ08_10780</name>
</gene>
<name>A0A5R8Q7G9_9FIRM</name>
<accession>A0A5R8Q7G9</accession>
<dbReference type="InParanoid" id="A0A5R8Q7G9"/>
<reference evidence="2 3" key="1">
    <citation type="submission" date="2019-05" db="EMBL/GenBank/DDBJ databases">
        <title>Culicoidintestinum kansasii gen. nov., sp. nov. from the gastrointestinal tract of the biting midge, Culicoides sonorensis.</title>
        <authorList>
            <person name="Neupane S."/>
            <person name="Ghosh A."/>
            <person name="Gunther S."/>
            <person name="Martin K."/>
            <person name="Zurek L."/>
        </authorList>
    </citation>
    <scope>NUCLEOTIDE SEQUENCE [LARGE SCALE GENOMIC DNA]</scope>
    <source>
        <strain evidence="2 3">CS-1</strain>
    </source>
</reference>
<feature type="transmembrane region" description="Helical" evidence="1">
    <location>
        <begin position="371"/>
        <end position="391"/>
    </location>
</feature>
<protein>
    <recommendedName>
        <fullName evidence="4">Phage tail tape measure protein</fullName>
    </recommendedName>
</protein>
<feature type="transmembrane region" description="Helical" evidence="1">
    <location>
        <begin position="469"/>
        <end position="490"/>
    </location>
</feature>
<keyword evidence="1" id="KW-0812">Transmembrane</keyword>
<evidence type="ECO:0000313" key="2">
    <source>
        <dbReference type="EMBL" id="TLG71371.1"/>
    </source>
</evidence>
<comment type="caution">
    <text evidence="2">The sequence shown here is derived from an EMBL/GenBank/DDBJ whole genome shotgun (WGS) entry which is preliminary data.</text>
</comment>
<feature type="transmembrane region" description="Helical" evidence="1">
    <location>
        <begin position="439"/>
        <end position="457"/>
    </location>
</feature>
<evidence type="ECO:0000256" key="1">
    <source>
        <dbReference type="SAM" id="Phobius"/>
    </source>
</evidence>
<feature type="transmembrane region" description="Helical" evidence="1">
    <location>
        <begin position="341"/>
        <end position="359"/>
    </location>
</feature>
<sequence>MAIRNTMTLTDNVSIQIKRMVQNMEKLDNFAKKVDKSLSKVDKQEYDKITKGIKKSVSEMDNLTKSTERAGKAAKMTGSIFKGAFLANMATSGIAAMGSFIKDGMLTMFNQAKTEKAFQGLLKDQAAGTALFTHVKDQAASSPFAFEDMTQNTQSFLATTKNIGQIDQMNNLAQRLAAFDTTGQGLGGAGFSVKEAVTGDFQSLIERFNISRSAINNSGIRDVAASGDIQGTIDMLDELLNGMGMTTDAMSDMMKNPYDQAMLLFSNLKTFFAQGMQGMLEKLQPFIDKWNKWVTSEDGQNFINSIGNIIGQVVGLVLTLIDITTNAFAGVIESWESWKNIIEPMVFLIGALVAGLLLFKATMLAVNAIKAIGNVIDGIWATATVIMTAAQTSLNAALYACPLTWIVAAIIAVIVVIAAVVIALIYWSDALGTVTGSFNMLWAYVWNFFTWIWNAVIDVGESIADAFSWAVTQVVNAFIWLWNSFIDYVLKPITWGMATIADSIANAFIDGVNVAINMVNWLIDAINMIPGVDIGKIDTWDTKSNLAGQTDGYWDQKKVGYWTATDHDFSGNKSNDWADPNKAYSDGFYWGKNGAESIKNGIGGLIDMVTGKGSGELPGTSGSDILDTYVNGGNLDGINDEVKISDEFVKVLEDYAKAQFQQNLINITPAITIGSITNQTEQDTDKMLKDMAEQITNEMSRKASGAGVEM</sequence>
<dbReference type="OrthoDB" id="1677957at2"/>
<evidence type="ECO:0008006" key="4">
    <source>
        <dbReference type="Google" id="ProtNLM"/>
    </source>
</evidence>